<comment type="caution">
    <text evidence="1">The sequence shown here is derived from an EMBL/GenBank/DDBJ whole genome shotgun (WGS) entry which is preliminary data.</text>
</comment>
<evidence type="ECO:0000313" key="1">
    <source>
        <dbReference type="EMBL" id="MFC5001290.1"/>
    </source>
</evidence>
<dbReference type="Proteomes" id="UP001595912">
    <property type="component" value="Unassembled WGS sequence"/>
</dbReference>
<evidence type="ECO:0000313" key="2">
    <source>
        <dbReference type="Proteomes" id="UP001595912"/>
    </source>
</evidence>
<keyword evidence="2" id="KW-1185">Reference proteome</keyword>
<accession>A0ABV9VY10</accession>
<dbReference type="EMBL" id="JBHSIU010000031">
    <property type="protein sequence ID" value="MFC5001290.1"/>
    <property type="molecule type" value="Genomic_DNA"/>
</dbReference>
<organism evidence="1 2">
    <name type="scientific">Dactylosporangium cerinum</name>
    <dbReference type="NCBI Taxonomy" id="1434730"/>
    <lineage>
        <taxon>Bacteria</taxon>
        <taxon>Bacillati</taxon>
        <taxon>Actinomycetota</taxon>
        <taxon>Actinomycetes</taxon>
        <taxon>Micromonosporales</taxon>
        <taxon>Micromonosporaceae</taxon>
        <taxon>Dactylosporangium</taxon>
    </lineage>
</organism>
<reference evidence="2" key="1">
    <citation type="journal article" date="2019" name="Int. J. Syst. Evol. Microbiol.">
        <title>The Global Catalogue of Microorganisms (GCM) 10K type strain sequencing project: providing services to taxonomists for standard genome sequencing and annotation.</title>
        <authorList>
            <consortium name="The Broad Institute Genomics Platform"/>
            <consortium name="The Broad Institute Genome Sequencing Center for Infectious Disease"/>
            <person name="Wu L."/>
            <person name="Ma J."/>
        </authorList>
    </citation>
    <scope>NUCLEOTIDE SEQUENCE [LARGE SCALE GENOMIC DNA]</scope>
    <source>
        <strain evidence="2">CGMCC 4.7152</strain>
    </source>
</reference>
<gene>
    <name evidence="1" type="ORF">ACFPIJ_26080</name>
</gene>
<name>A0ABV9VY10_9ACTN</name>
<protein>
    <submittedName>
        <fullName evidence="1">Uncharacterized protein</fullName>
    </submittedName>
</protein>
<proteinExistence type="predicted"/>
<sequence>MAAVAALYEAHRKAPFPSRWRGADVAGFDMVMMDSFPSGCISVWLARAGDLDDWRWNILAEYEQRLLRVIPDLDDDGREYYQRLLDMAELILEVDCPSSPA</sequence>